<dbReference type="PANTHER" id="PTHR35788:SF1">
    <property type="entry name" value="EXPORTED PROTEIN"/>
    <property type="match status" value="1"/>
</dbReference>
<dbReference type="InterPro" id="IPR052913">
    <property type="entry name" value="Glycopeptide_resist_protein"/>
</dbReference>
<dbReference type="RefSeq" id="WP_071313205.1">
    <property type="nucleotide sequence ID" value="NZ_MLQQ01000018.1"/>
</dbReference>
<proteinExistence type="predicted"/>
<organism evidence="2 3">
    <name type="scientific">Anaerobacillus arseniciselenatis</name>
    <dbReference type="NCBI Taxonomy" id="85682"/>
    <lineage>
        <taxon>Bacteria</taxon>
        <taxon>Bacillati</taxon>
        <taxon>Bacillota</taxon>
        <taxon>Bacilli</taxon>
        <taxon>Bacillales</taxon>
        <taxon>Bacillaceae</taxon>
        <taxon>Anaerobacillus</taxon>
    </lineage>
</organism>
<gene>
    <name evidence="2" type="ORF">BKP35_10055</name>
</gene>
<dbReference type="OrthoDB" id="9813301at2"/>
<comment type="caution">
    <text evidence="2">The sequence shown here is derived from an EMBL/GenBank/DDBJ whole genome shotgun (WGS) entry which is preliminary data.</text>
</comment>
<dbReference type="InterPro" id="IPR022029">
    <property type="entry name" value="YoaR-like_PG-bd"/>
</dbReference>
<feature type="domain" description="YoaR-like putative peptidoglycan binding" evidence="1">
    <location>
        <begin position="45"/>
        <end position="102"/>
    </location>
</feature>
<sequence>MKFAFIFLLFIQIFSNSNQISIVFEDETIAEVDRAELTSVVGDEKIDAEKVRKFVEEINMTVYKAPKNAELDDYGGIVPEEIGYKLNKEKFTMDIYKTFFDKGTTTINVPILPLYAKVDSELLATIRVKRLGQFTTYFNRRKKARIQNISLAVEAINNHVVFPGEVFSFNEVVGKRTLEKGYLPAPIFIKGKVYRDFGGGICQVSSTLFNAADKAGLEILERHSHSRRVPYVPPGRDANVSWYGSDFTFKNRYNQPILIRAKVYGGALMIMIDSSEVVNFKKEIV</sequence>
<reference evidence="2 3" key="1">
    <citation type="submission" date="2016-10" db="EMBL/GenBank/DDBJ databases">
        <title>Draft genome sequences of four alkaliphilic bacteria belonging to the Anaerobacillus genus.</title>
        <authorList>
            <person name="Bassil N.M."/>
            <person name="Lloyd J.R."/>
        </authorList>
    </citation>
    <scope>NUCLEOTIDE SEQUENCE [LARGE SCALE GENOMIC DNA]</scope>
    <source>
        <strain evidence="2 3">DSM 15340</strain>
    </source>
</reference>
<protein>
    <recommendedName>
        <fullName evidence="1">YoaR-like putative peptidoglycan binding domain-containing protein</fullName>
    </recommendedName>
</protein>
<dbReference type="EMBL" id="MLQQ01000018">
    <property type="protein sequence ID" value="OIJ12898.1"/>
    <property type="molecule type" value="Genomic_DNA"/>
</dbReference>
<evidence type="ECO:0000313" key="3">
    <source>
        <dbReference type="Proteomes" id="UP000180098"/>
    </source>
</evidence>
<evidence type="ECO:0000259" key="1">
    <source>
        <dbReference type="Pfam" id="PF12229"/>
    </source>
</evidence>
<dbReference type="Proteomes" id="UP000180098">
    <property type="component" value="Unassembled WGS sequence"/>
</dbReference>
<evidence type="ECO:0000313" key="2">
    <source>
        <dbReference type="EMBL" id="OIJ12898.1"/>
    </source>
</evidence>
<dbReference type="AlphaFoldDB" id="A0A1S2LK35"/>
<dbReference type="Pfam" id="PF04294">
    <property type="entry name" value="VanW"/>
    <property type="match status" value="1"/>
</dbReference>
<accession>A0A1S2LK35</accession>
<name>A0A1S2LK35_9BACI</name>
<keyword evidence="3" id="KW-1185">Reference proteome</keyword>
<dbReference type="InterPro" id="IPR007391">
    <property type="entry name" value="Vancomycin_resist_VanW"/>
</dbReference>
<dbReference type="Pfam" id="PF12229">
    <property type="entry name" value="PG_binding_4"/>
    <property type="match status" value="1"/>
</dbReference>
<dbReference type="PANTHER" id="PTHR35788">
    <property type="entry name" value="EXPORTED PROTEIN-RELATED"/>
    <property type="match status" value="1"/>
</dbReference>